<evidence type="ECO:0000259" key="1">
    <source>
        <dbReference type="Pfam" id="PF14086"/>
    </source>
</evidence>
<dbReference type="AlphaFoldDB" id="A0A221KEW9"/>
<reference evidence="2 3" key="1">
    <citation type="submission" date="2017-07" db="EMBL/GenBank/DDBJ databases">
        <title>Complete Genome Sequence of the cosmetic ferment Vitreoscilla filiformis (ATCC15551).</title>
        <authorList>
            <person name="Contreras S."/>
            <person name="Sagory-Zalkind P."/>
            <person name="Blanquart H."/>
            <person name="Iltis A."/>
            <person name="Morand S.C."/>
        </authorList>
    </citation>
    <scope>NUCLEOTIDE SEQUENCE [LARGE SCALE GENOMIC DNA]</scope>
    <source>
        <strain evidence="2 3">ATCC 15551</strain>
    </source>
</reference>
<organism evidence="2 3">
    <name type="scientific">Vitreoscilla filiformis</name>
    <dbReference type="NCBI Taxonomy" id="63"/>
    <lineage>
        <taxon>Bacteria</taxon>
        <taxon>Pseudomonadati</taxon>
        <taxon>Pseudomonadota</taxon>
        <taxon>Betaproteobacteria</taxon>
        <taxon>Neisseriales</taxon>
        <taxon>Neisseriaceae</taxon>
        <taxon>Vitreoscilla</taxon>
    </lineage>
</organism>
<dbReference type="InterPro" id="IPR025362">
    <property type="entry name" value="DUF4266"/>
</dbReference>
<dbReference type="KEGG" id="vff:VITFI_CDS1721"/>
<proteinExistence type="predicted"/>
<accession>A0A221KEW9</accession>
<sequence>MALSGAGCTLQPVAPWEKGTLARPEMTFDSDHLETKFNEHTYFSKEAASGGAGVGGGGCGCN</sequence>
<protein>
    <recommendedName>
        <fullName evidence="1">DUF4266 domain-containing protein</fullName>
    </recommendedName>
</protein>
<evidence type="ECO:0000313" key="2">
    <source>
        <dbReference type="EMBL" id="ASM77499.1"/>
    </source>
</evidence>
<dbReference type="EMBL" id="CP022423">
    <property type="protein sequence ID" value="ASM77499.1"/>
    <property type="molecule type" value="Genomic_DNA"/>
</dbReference>
<dbReference type="Pfam" id="PF14086">
    <property type="entry name" value="DUF4266"/>
    <property type="match status" value="1"/>
</dbReference>
<evidence type="ECO:0000313" key="3">
    <source>
        <dbReference type="Proteomes" id="UP000199729"/>
    </source>
</evidence>
<keyword evidence="3" id="KW-1185">Reference proteome</keyword>
<dbReference type="Proteomes" id="UP000199729">
    <property type="component" value="Chromosome"/>
</dbReference>
<feature type="domain" description="DUF4266" evidence="1">
    <location>
        <begin position="13"/>
        <end position="62"/>
    </location>
</feature>
<name>A0A221KEW9_VITFI</name>
<gene>
    <name evidence="2" type="ORF">VITFI_CDS1721</name>
</gene>